<evidence type="ECO:0000313" key="1">
    <source>
        <dbReference type="EMBL" id="KOB59450.1"/>
    </source>
</evidence>
<organism evidence="1 2">
    <name type="scientific">Plasmodium falciparum (isolate HB3)</name>
    <dbReference type="NCBI Taxonomy" id="137071"/>
    <lineage>
        <taxon>Eukaryota</taxon>
        <taxon>Sar</taxon>
        <taxon>Alveolata</taxon>
        <taxon>Apicomplexa</taxon>
        <taxon>Aconoidasida</taxon>
        <taxon>Haemosporida</taxon>
        <taxon>Plasmodiidae</taxon>
        <taxon>Plasmodium</taxon>
        <taxon>Plasmodium (Laverania)</taxon>
    </lineage>
</organism>
<gene>
    <name evidence="1" type="ORF">PFHG_01211</name>
</gene>
<protein>
    <submittedName>
        <fullName evidence="1">Uncharacterized protein</fullName>
    </submittedName>
</protein>
<dbReference type="AlphaFoldDB" id="A0A0L7K8M3"/>
<dbReference type="Proteomes" id="UP000054289">
    <property type="component" value="Unassembled WGS sequence"/>
</dbReference>
<dbReference type="OrthoDB" id="375145at2759"/>
<dbReference type="EMBL" id="CH671937">
    <property type="protein sequence ID" value="KOB59450.1"/>
    <property type="molecule type" value="Genomic_DNA"/>
</dbReference>
<reference evidence="2" key="2">
    <citation type="submission" date="2006-03" db="EMBL/GenBank/DDBJ databases">
        <title>The genome sequence of the Plasmodium falciparum HB3.</title>
        <authorList>
            <consortium name="The Broad Institute Genome Sequencing Platform"/>
            <person name="Birren B."/>
            <person name="Lander E."/>
            <person name="Galagan J."/>
            <person name="Nusbaum C."/>
            <person name="Devon K."/>
            <person name="Henn M."/>
            <person name="Jaffe D."/>
            <person name="Butler J."/>
            <person name="Alvarez P."/>
            <person name="Gnerre S."/>
            <person name="Grabherr M."/>
            <person name="Kleber M."/>
            <person name="Mauceli E."/>
            <person name="Brockman W."/>
            <person name="MacCallum I.A."/>
            <person name="Rounsley S."/>
            <person name="Young S."/>
            <person name="LaButti K."/>
            <person name="Pushparaj V."/>
            <person name="DeCaprio D."/>
            <person name="Crawford M."/>
            <person name="Koehrsen M."/>
            <person name="Engels R."/>
            <person name="Montgomery P."/>
            <person name="Pearson M."/>
            <person name="Howarth C."/>
            <person name="Larson L."/>
            <person name="Luoma S."/>
            <person name="White J."/>
            <person name="Kodira C."/>
            <person name="Zeng Q."/>
            <person name="Oleary S."/>
            <person name="Yandava C."/>
            <person name="Alvarado L."/>
            <person name="Wirth D."/>
            <person name="Volkman S."/>
            <person name="Hartl D."/>
        </authorList>
    </citation>
    <scope>NUCLEOTIDE SEQUENCE [LARGE SCALE GENOMIC DNA]</scope>
</reference>
<dbReference type="KEGG" id="pfh:PFHG_01211"/>
<proteinExistence type="predicted"/>
<evidence type="ECO:0000313" key="2">
    <source>
        <dbReference type="Proteomes" id="UP000054289"/>
    </source>
</evidence>
<reference evidence="1 2" key="1">
    <citation type="submission" date="2006-03" db="EMBL/GenBank/DDBJ databases">
        <title>Annotation of Plasmodium falciparum HB3.</title>
        <authorList>
            <consortium name="The Broad Institute Genome Sequencing Platform"/>
            <person name="Volkman S.K."/>
            <person name="Neafsey D.E."/>
            <person name="Dash A.P."/>
            <person name="Chitnis C.E."/>
            <person name="Hartl D.L."/>
            <person name="Young S.K."/>
            <person name="Zeng Q."/>
            <person name="Koehrsen M."/>
            <person name="Alvarado L."/>
            <person name="Berlin A."/>
            <person name="Borenstein D."/>
            <person name="Chapman S.B."/>
            <person name="Chen Z."/>
            <person name="Engels R."/>
            <person name="Freedman E."/>
            <person name="Gellesch M."/>
            <person name="Goldberg J."/>
            <person name="Griggs A."/>
            <person name="Gujja S."/>
            <person name="Heilman E.R."/>
            <person name="Heiman D.I."/>
            <person name="Howarth C."/>
            <person name="Jen D."/>
            <person name="Larson L."/>
            <person name="Mehta T."/>
            <person name="Neiman D."/>
            <person name="Park D."/>
            <person name="Pearson M."/>
            <person name="Roberts A."/>
            <person name="Saif S."/>
            <person name="Shea T."/>
            <person name="Shenoy N."/>
            <person name="Sisk P."/>
            <person name="Stolte C."/>
            <person name="Sykes S."/>
            <person name="Walk T."/>
            <person name="White J."/>
            <person name="Yandava C."/>
            <person name="Haas B."/>
            <person name="Henn M.R."/>
            <person name="Nusbaum C."/>
            <person name="Birren B."/>
        </authorList>
    </citation>
    <scope>NUCLEOTIDE SEQUENCE [LARGE SCALE GENOMIC DNA]</scope>
    <source>
        <strain evidence="1">HB3</strain>
    </source>
</reference>
<accession>A0A0L7K8M3</accession>
<name>A0A0L7K8M3_PLAFX</name>
<sequence length="44" mass="5209">MDKSSKKKYIKNKIDEYVNLNTNVKKLYSNIEGKINSLENFKDI</sequence>